<comment type="caution">
    <text evidence="2">The sequence shown here is derived from an EMBL/GenBank/DDBJ whole genome shotgun (WGS) entry which is preliminary data.</text>
</comment>
<dbReference type="Proteomes" id="UP000182110">
    <property type="component" value="Unassembled WGS sequence"/>
</dbReference>
<dbReference type="EMBL" id="CCXW01000001">
    <property type="protein sequence ID" value="CEG31474.1"/>
    <property type="molecule type" value="Genomic_DNA"/>
</dbReference>
<keyword evidence="1" id="KW-0175">Coiled coil</keyword>
<sequence length="135" mass="16071">MAYKKYIDEHGRLIEEHTDENNEVIIDYIGVFVEEYTDERNAKCKKYIDKNGVVTKICEKPEGHKGLWIRETRFLGEFSAKAYVLKKYALLAEKHDLDAKEIRKEVVKANKEFEKRKQEDLELYEKLAKKIEDEK</sequence>
<accession>A0AAN2PFI0</accession>
<evidence type="ECO:0000256" key="1">
    <source>
        <dbReference type="SAM" id="Coils"/>
    </source>
</evidence>
<evidence type="ECO:0000313" key="3">
    <source>
        <dbReference type="Proteomes" id="UP000182110"/>
    </source>
</evidence>
<feature type="coiled-coil region" evidence="1">
    <location>
        <begin position="92"/>
        <end position="134"/>
    </location>
</feature>
<keyword evidence="3" id="KW-1185">Reference proteome</keyword>
<gene>
    <name evidence="2" type="ORF">BN1180_01618</name>
</gene>
<dbReference type="RefSeq" id="WP_072272627.1">
    <property type="nucleotide sequence ID" value="NZ_CCXW01000001.1"/>
</dbReference>
<evidence type="ECO:0000313" key="2">
    <source>
        <dbReference type="EMBL" id="CEG31474.1"/>
    </source>
</evidence>
<name>A0AAN2PFI0_9BACI</name>
<reference evidence="2 3" key="1">
    <citation type="journal article" date="2014" name="Genome Announc.">
        <title>Genome Sequence of Bacillus simplex Strain P558, Isolated from a Human Fecal Sample.</title>
        <authorList>
            <person name="Croce O."/>
            <person name="Hugon P."/>
            <person name="Lagier J.C."/>
            <person name="Bibi F."/>
            <person name="Robert C."/>
            <person name="Azhar E.I."/>
            <person name="Raoult D."/>
            <person name="Fournier P.E."/>
        </authorList>
    </citation>
    <scope>NUCLEOTIDE SEQUENCE [LARGE SCALE GENOMIC DNA]</scope>
    <source>
        <strain evidence="2 3">P558</strain>
    </source>
</reference>
<protein>
    <submittedName>
        <fullName evidence="2">Uncharacterized protein</fullName>
    </submittedName>
</protein>
<organism evidence="2 3">
    <name type="scientific">Peribacillus simplex</name>
    <dbReference type="NCBI Taxonomy" id="1478"/>
    <lineage>
        <taxon>Bacteria</taxon>
        <taxon>Bacillati</taxon>
        <taxon>Bacillota</taxon>
        <taxon>Bacilli</taxon>
        <taxon>Bacillales</taxon>
        <taxon>Bacillaceae</taxon>
        <taxon>Peribacillus</taxon>
    </lineage>
</organism>
<dbReference type="AlphaFoldDB" id="A0AAN2PFI0"/>
<proteinExistence type="predicted"/>